<proteinExistence type="predicted"/>
<evidence type="ECO:0000313" key="3">
    <source>
        <dbReference type="Proteomes" id="UP000746595"/>
    </source>
</evidence>
<evidence type="ECO:0000256" key="1">
    <source>
        <dbReference type="SAM" id="Phobius"/>
    </source>
</evidence>
<dbReference type="SUPFAM" id="SSF48317">
    <property type="entry name" value="Acid phosphatase/Vanadium-dependent haloperoxidase"/>
    <property type="match status" value="1"/>
</dbReference>
<keyword evidence="1" id="KW-0812">Transmembrane</keyword>
<comment type="caution">
    <text evidence="2">The sequence shown here is derived from an EMBL/GenBank/DDBJ whole genome shotgun (WGS) entry which is preliminary data.</text>
</comment>
<reference evidence="2 3" key="1">
    <citation type="submission" date="2020-04" db="EMBL/GenBank/DDBJ databases">
        <title>Paeniglutamicibacter sp. ANT13_2, a novel actinomycete isolated from sediment in Antarctica.</title>
        <authorList>
            <person name="Sakdapetsiri C."/>
            <person name="Pinyakong O."/>
        </authorList>
    </citation>
    <scope>NUCLEOTIDE SEQUENCE [LARGE SCALE GENOMIC DNA]</scope>
    <source>
        <strain evidence="2 3">ANT13_2</strain>
    </source>
</reference>
<keyword evidence="3" id="KW-1185">Reference proteome</keyword>
<name>A0ABX1G416_9MICC</name>
<organism evidence="2 3">
    <name type="scientific">Paeniglutamicibacter terrestris</name>
    <dbReference type="NCBI Taxonomy" id="2723403"/>
    <lineage>
        <taxon>Bacteria</taxon>
        <taxon>Bacillati</taxon>
        <taxon>Actinomycetota</taxon>
        <taxon>Actinomycetes</taxon>
        <taxon>Micrococcales</taxon>
        <taxon>Micrococcaceae</taxon>
        <taxon>Paeniglutamicibacter</taxon>
    </lineage>
</organism>
<keyword evidence="1" id="KW-1133">Transmembrane helix</keyword>
<feature type="transmembrane region" description="Helical" evidence="1">
    <location>
        <begin position="132"/>
        <end position="157"/>
    </location>
</feature>
<dbReference type="CDD" id="cd01610">
    <property type="entry name" value="PAP2_like"/>
    <property type="match status" value="1"/>
</dbReference>
<feature type="transmembrane region" description="Helical" evidence="1">
    <location>
        <begin position="32"/>
        <end position="54"/>
    </location>
</feature>
<evidence type="ECO:0000313" key="2">
    <source>
        <dbReference type="EMBL" id="NKG20968.1"/>
    </source>
</evidence>
<feature type="transmembrane region" description="Helical" evidence="1">
    <location>
        <begin position="169"/>
        <end position="186"/>
    </location>
</feature>
<dbReference type="Proteomes" id="UP000746595">
    <property type="component" value="Unassembled WGS sequence"/>
</dbReference>
<keyword evidence="1" id="KW-0472">Membrane</keyword>
<sequence length="187" mass="20163">MEKYAKVISDITSPPHIVILVLLSTPLRHLNVAWPETLVSTLFVGLIPWAALIWMRVRGRVTDLHVTQRHQRWPILLITLISILGGVGVLLAISAPAQILAEVLFMLVGLVIVGVVNLVWKLSVHAALITFAALHCLAFLPGGVQMTVALIALVGWARIRIGHHTPTQVAAGTLVGVLVSLGDLLSM</sequence>
<feature type="transmembrane region" description="Helical" evidence="1">
    <location>
        <begin position="99"/>
        <end position="120"/>
    </location>
</feature>
<accession>A0ABX1G416</accession>
<gene>
    <name evidence="2" type="ORF">HED64_09665</name>
</gene>
<dbReference type="EMBL" id="JAAWVT010000003">
    <property type="protein sequence ID" value="NKG20968.1"/>
    <property type="molecule type" value="Genomic_DNA"/>
</dbReference>
<protein>
    <submittedName>
        <fullName evidence="2">Phosphatase PAP2 family protein</fullName>
    </submittedName>
</protein>
<feature type="transmembrane region" description="Helical" evidence="1">
    <location>
        <begin position="75"/>
        <end position="93"/>
    </location>
</feature>
<dbReference type="RefSeq" id="WP_168151778.1">
    <property type="nucleotide sequence ID" value="NZ_JAAWVT010000003.1"/>
</dbReference>
<dbReference type="InterPro" id="IPR036938">
    <property type="entry name" value="PAP2/HPO_sf"/>
</dbReference>